<protein>
    <recommendedName>
        <fullName evidence="7">G-protein coupled receptors family 1 profile domain-containing protein</fullName>
    </recommendedName>
</protein>
<organism evidence="8 9">
    <name type="scientific">Rotaria socialis</name>
    <dbReference type="NCBI Taxonomy" id="392032"/>
    <lineage>
        <taxon>Eukaryota</taxon>
        <taxon>Metazoa</taxon>
        <taxon>Spiralia</taxon>
        <taxon>Gnathifera</taxon>
        <taxon>Rotifera</taxon>
        <taxon>Eurotatoria</taxon>
        <taxon>Bdelloidea</taxon>
        <taxon>Philodinida</taxon>
        <taxon>Philodinidae</taxon>
        <taxon>Rotaria</taxon>
    </lineage>
</organism>
<dbReference type="SUPFAM" id="SSF81321">
    <property type="entry name" value="Family A G protein-coupled receptor-like"/>
    <property type="match status" value="1"/>
</dbReference>
<feature type="transmembrane region" description="Helical" evidence="6">
    <location>
        <begin position="54"/>
        <end position="74"/>
    </location>
</feature>
<dbReference type="InterPro" id="IPR000276">
    <property type="entry name" value="GPCR_Rhodpsn"/>
</dbReference>
<proteinExistence type="predicted"/>
<dbReference type="GO" id="GO:0005886">
    <property type="term" value="C:plasma membrane"/>
    <property type="evidence" value="ECO:0007669"/>
    <property type="project" value="UniProtKB-SubCell"/>
</dbReference>
<keyword evidence="2" id="KW-1003">Cell membrane</keyword>
<dbReference type="Gene3D" id="1.20.1070.10">
    <property type="entry name" value="Rhodopsin 7-helix transmembrane proteins"/>
    <property type="match status" value="1"/>
</dbReference>
<comment type="subcellular location">
    <subcellularLocation>
        <location evidence="1">Cell membrane</location>
        <topology evidence="1">Multi-pass membrane protein</topology>
    </subcellularLocation>
</comment>
<feature type="domain" description="G-protein coupled receptors family 1 profile" evidence="7">
    <location>
        <begin position="72"/>
        <end position="245"/>
    </location>
</feature>
<keyword evidence="5 6" id="KW-0472">Membrane</keyword>
<feature type="transmembrane region" description="Helical" evidence="6">
    <location>
        <begin position="95"/>
        <end position="116"/>
    </location>
</feature>
<feature type="transmembrane region" description="Helical" evidence="6">
    <location>
        <begin position="225"/>
        <end position="249"/>
    </location>
</feature>
<evidence type="ECO:0000256" key="5">
    <source>
        <dbReference type="ARBA" id="ARBA00023136"/>
    </source>
</evidence>
<dbReference type="Pfam" id="PF00001">
    <property type="entry name" value="7tm_1"/>
    <property type="match status" value="1"/>
</dbReference>
<comment type="caution">
    <text evidence="8">The sequence shown here is derived from an EMBL/GenBank/DDBJ whole genome shotgun (WGS) entry which is preliminary data.</text>
</comment>
<evidence type="ECO:0000313" key="8">
    <source>
        <dbReference type="EMBL" id="CAF4819433.1"/>
    </source>
</evidence>
<sequence>MLNPLTVYETKVQYPTNSIRRNYTWERAMKVAFRHMEQPSQASALKKRVTANTYFDAFMFLNTSILFLNSHLSVERYLLIFHQGFLNSHKMIVHYVPMIVLAIAAFIYSPTLVMLAPCKEEFDDSVPVCGGSCYQLLPGIGTFDLVFTIFIPLSFIISFNCILVIRVMKQKRRMLQKDIWKKNLGMMIQLLLISMLHVTGWMPIVIVMLIVMANNNPPIIVVQLQASWILLNIMYIAVITNPLVCMFAIPEIKEKMFSLLNSIRIRRQQISPSINNQTHTSSIKKN</sequence>
<dbReference type="InterPro" id="IPR017452">
    <property type="entry name" value="GPCR_Rhodpsn_7TM"/>
</dbReference>
<feature type="transmembrane region" description="Helical" evidence="6">
    <location>
        <begin position="188"/>
        <end position="213"/>
    </location>
</feature>
<keyword evidence="4 6" id="KW-1133">Transmembrane helix</keyword>
<evidence type="ECO:0000256" key="3">
    <source>
        <dbReference type="ARBA" id="ARBA00022692"/>
    </source>
</evidence>
<gene>
    <name evidence="8" type="ORF">TOA249_LOCUS24490</name>
</gene>
<dbReference type="AlphaFoldDB" id="A0A821Q444"/>
<accession>A0A821Q444</accession>
<evidence type="ECO:0000256" key="2">
    <source>
        <dbReference type="ARBA" id="ARBA00022475"/>
    </source>
</evidence>
<evidence type="ECO:0000256" key="1">
    <source>
        <dbReference type="ARBA" id="ARBA00004651"/>
    </source>
</evidence>
<dbReference type="PROSITE" id="PS50262">
    <property type="entry name" value="G_PROTEIN_RECEP_F1_2"/>
    <property type="match status" value="1"/>
</dbReference>
<dbReference type="PANTHER" id="PTHR22750">
    <property type="entry name" value="G-PROTEIN COUPLED RECEPTOR"/>
    <property type="match status" value="1"/>
</dbReference>
<evidence type="ECO:0000313" key="9">
    <source>
        <dbReference type="Proteomes" id="UP000663838"/>
    </source>
</evidence>
<feature type="transmembrane region" description="Helical" evidence="6">
    <location>
        <begin position="145"/>
        <end position="167"/>
    </location>
</feature>
<dbReference type="EMBL" id="CAJOBS010002505">
    <property type="protein sequence ID" value="CAF4819433.1"/>
    <property type="molecule type" value="Genomic_DNA"/>
</dbReference>
<evidence type="ECO:0000256" key="6">
    <source>
        <dbReference type="SAM" id="Phobius"/>
    </source>
</evidence>
<keyword evidence="3 6" id="KW-0812">Transmembrane</keyword>
<evidence type="ECO:0000256" key="4">
    <source>
        <dbReference type="ARBA" id="ARBA00022989"/>
    </source>
</evidence>
<evidence type="ECO:0000259" key="7">
    <source>
        <dbReference type="PROSITE" id="PS50262"/>
    </source>
</evidence>
<reference evidence="8" key="1">
    <citation type="submission" date="2021-02" db="EMBL/GenBank/DDBJ databases">
        <authorList>
            <person name="Nowell W R."/>
        </authorList>
    </citation>
    <scope>NUCLEOTIDE SEQUENCE</scope>
</reference>
<dbReference type="Proteomes" id="UP000663838">
    <property type="component" value="Unassembled WGS sequence"/>
</dbReference>
<dbReference type="GO" id="GO:0004930">
    <property type="term" value="F:G protein-coupled receptor activity"/>
    <property type="evidence" value="ECO:0007669"/>
    <property type="project" value="InterPro"/>
</dbReference>
<name>A0A821Q444_9BILA</name>